<evidence type="ECO:0000313" key="8">
    <source>
        <dbReference type="Proteomes" id="UP000235965"/>
    </source>
</evidence>
<name>A0A2J7R4G4_9NEOP</name>
<reference evidence="7 8" key="1">
    <citation type="submission" date="2017-12" db="EMBL/GenBank/DDBJ databases">
        <title>Hemimetabolous genomes reveal molecular basis of termite eusociality.</title>
        <authorList>
            <person name="Harrison M.C."/>
            <person name="Jongepier E."/>
            <person name="Robertson H.M."/>
            <person name="Arning N."/>
            <person name="Bitard-Feildel T."/>
            <person name="Chao H."/>
            <person name="Childers C.P."/>
            <person name="Dinh H."/>
            <person name="Doddapaneni H."/>
            <person name="Dugan S."/>
            <person name="Gowin J."/>
            <person name="Greiner C."/>
            <person name="Han Y."/>
            <person name="Hu H."/>
            <person name="Hughes D.S.T."/>
            <person name="Huylmans A.-K."/>
            <person name="Kemena C."/>
            <person name="Kremer L.P.M."/>
            <person name="Lee S.L."/>
            <person name="Lopez-Ezquerra A."/>
            <person name="Mallet L."/>
            <person name="Monroy-Kuhn J.M."/>
            <person name="Moser A."/>
            <person name="Murali S.C."/>
            <person name="Muzny D.M."/>
            <person name="Otani S."/>
            <person name="Piulachs M.-D."/>
            <person name="Poelchau M."/>
            <person name="Qu J."/>
            <person name="Schaub F."/>
            <person name="Wada-Katsumata A."/>
            <person name="Worley K.C."/>
            <person name="Xie Q."/>
            <person name="Ylla G."/>
            <person name="Poulsen M."/>
            <person name="Gibbs R.A."/>
            <person name="Schal C."/>
            <person name="Richards S."/>
            <person name="Belles X."/>
            <person name="Korb J."/>
            <person name="Bornberg-Bauer E."/>
        </authorList>
    </citation>
    <scope>NUCLEOTIDE SEQUENCE [LARGE SCALE GENOMIC DNA]</scope>
    <source>
        <tissue evidence="7">Whole body</tissue>
    </source>
</reference>
<dbReference type="PROSITE" id="PS50294">
    <property type="entry name" value="WD_REPEATS_REGION"/>
    <property type="match status" value="3"/>
</dbReference>
<evidence type="ECO:0000256" key="2">
    <source>
        <dbReference type="ARBA" id="ARBA00022574"/>
    </source>
</evidence>
<evidence type="ECO:0000256" key="4">
    <source>
        <dbReference type="ARBA" id="ARBA00023306"/>
    </source>
</evidence>
<dbReference type="InterPro" id="IPR056150">
    <property type="entry name" value="WD40_CDC20-Fz"/>
</dbReference>
<dbReference type="GO" id="GO:0005680">
    <property type="term" value="C:anaphase-promoting complex"/>
    <property type="evidence" value="ECO:0007669"/>
    <property type="project" value="TreeGrafter"/>
</dbReference>
<dbReference type="GO" id="GO:1905786">
    <property type="term" value="P:positive regulation of anaphase-promoting complex-dependent catabolic process"/>
    <property type="evidence" value="ECO:0007669"/>
    <property type="project" value="TreeGrafter"/>
</dbReference>
<keyword evidence="2 5" id="KW-0853">WD repeat</keyword>
<dbReference type="CDD" id="cd00200">
    <property type="entry name" value="WD40"/>
    <property type="match status" value="1"/>
</dbReference>
<dbReference type="Pfam" id="PF24807">
    <property type="entry name" value="WD40_CDC20-Fz"/>
    <property type="match status" value="1"/>
</dbReference>
<dbReference type="InterPro" id="IPR001680">
    <property type="entry name" value="WD40_rpt"/>
</dbReference>
<dbReference type="InterPro" id="IPR036322">
    <property type="entry name" value="WD40_repeat_dom_sf"/>
</dbReference>
<dbReference type="GO" id="GO:0031145">
    <property type="term" value="P:anaphase-promoting complex-dependent catabolic process"/>
    <property type="evidence" value="ECO:0007669"/>
    <property type="project" value="TreeGrafter"/>
</dbReference>
<organism evidence="7 8">
    <name type="scientific">Cryptotermes secundus</name>
    <dbReference type="NCBI Taxonomy" id="105785"/>
    <lineage>
        <taxon>Eukaryota</taxon>
        <taxon>Metazoa</taxon>
        <taxon>Ecdysozoa</taxon>
        <taxon>Arthropoda</taxon>
        <taxon>Hexapoda</taxon>
        <taxon>Insecta</taxon>
        <taxon>Pterygota</taxon>
        <taxon>Neoptera</taxon>
        <taxon>Polyneoptera</taxon>
        <taxon>Dictyoptera</taxon>
        <taxon>Blattodea</taxon>
        <taxon>Blattoidea</taxon>
        <taxon>Termitoidae</taxon>
        <taxon>Kalotermitidae</taxon>
        <taxon>Cryptotermitinae</taxon>
        <taxon>Cryptotermes</taxon>
    </lineage>
</organism>
<dbReference type="EMBL" id="NEVH01007419">
    <property type="protein sequence ID" value="PNF35729.1"/>
    <property type="molecule type" value="Genomic_DNA"/>
</dbReference>
<dbReference type="InterPro" id="IPR019775">
    <property type="entry name" value="WD40_repeat_CS"/>
</dbReference>
<evidence type="ECO:0000259" key="6">
    <source>
        <dbReference type="Pfam" id="PF24807"/>
    </source>
</evidence>
<evidence type="ECO:0000256" key="1">
    <source>
        <dbReference type="ARBA" id="ARBA00006445"/>
    </source>
</evidence>
<dbReference type="SMART" id="SM00320">
    <property type="entry name" value="WD40"/>
    <property type="match status" value="7"/>
</dbReference>
<evidence type="ECO:0000313" key="7">
    <source>
        <dbReference type="EMBL" id="PNF35729.1"/>
    </source>
</evidence>
<feature type="repeat" description="WD" evidence="5">
    <location>
        <begin position="257"/>
        <end position="290"/>
    </location>
</feature>
<comment type="caution">
    <text evidence="7">The sequence shown here is derived from an EMBL/GenBank/DDBJ whole genome shotgun (WGS) entry which is preliminary data.</text>
</comment>
<dbReference type="STRING" id="105785.A0A2J7R4G4"/>
<dbReference type="InParanoid" id="A0A2J7R4G4"/>
<dbReference type="PROSITE" id="PS00678">
    <property type="entry name" value="WD_REPEATS_1"/>
    <property type="match status" value="2"/>
</dbReference>
<feature type="domain" description="CDC20/Fizzy WD40" evidence="6">
    <location>
        <begin position="127"/>
        <end position="418"/>
    </location>
</feature>
<dbReference type="InterPro" id="IPR015943">
    <property type="entry name" value="WD40/YVTN_repeat-like_dom_sf"/>
</dbReference>
<dbReference type="AlphaFoldDB" id="A0A2J7R4G4"/>
<keyword evidence="8" id="KW-1185">Reference proteome</keyword>
<dbReference type="PANTHER" id="PTHR19918:SF1">
    <property type="entry name" value="FIZZY-RELATED PROTEIN HOMOLOG"/>
    <property type="match status" value="1"/>
</dbReference>
<protein>
    <submittedName>
        <fullName evidence="7">Fizzy-related protein</fullName>
    </submittedName>
</protein>
<feature type="repeat" description="WD" evidence="5">
    <location>
        <begin position="387"/>
        <end position="420"/>
    </location>
</feature>
<dbReference type="SUPFAM" id="SSF50978">
    <property type="entry name" value="WD40 repeat-like"/>
    <property type="match status" value="1"/>
</dbReference>
<evidence type="ECO:0000256" key="5">
    <source>
        <dbReference type="PROSITE-ProRule" id="PRU00221"/>
    </source>
</evidence>
<proteinExistence type="inferred from homology"/>
<accession>A0A2J7R4G4</accession>
<keyword evidence="4" id="KW-0131">Cell cycle</keyword>
<dbReference type="PROSITE" id="PS50082">
    <property type="entry name" value="WD_REPEATS_2"/>
    <property type="match status" value="3"/>
</dbReference>
<dbReference type="GO" id="GO:0010997">
    <property type="term" value="F:anaphase-promoting complex binding"/>
    <property type="evidence" value="ECO:0007669"/>
    <property type="project" value="InterPro"/>
</dbReference>
<evidence type="ECO:0000256" key="3">
    <source>
        <dbReference type="ARBA" id="ARBA00022737"/>
    </source>
</evidence>
<dbReference type="OrthoDB" id="10263272at2759"/>
<dbReference type="InterPro" id="IPR033010">
    <property type="entry name" value="Cdc20/Fizzy"/>
</dbReference>
<dbReference type="GO" id="GO:1990757">
    <property type="term" value="F:ubiquitin ligase activator activity"/>
    <property type="evidence" value="ECO:0007669"/>
    <property type="project" value="TreeGrafter"/>
</dbReference>
<sequence length="441" mass="48899">MAQGPWCRNIGDRFIPTRAGNNWQIKFAMSTENSGGYRDGLVYPCLLKNELLGASIEDVKCQYDERRTLVPLRESNLFQYSLPNRRGSNTSSLACYSLSPVSAVSQKLLTSARKETKKISPKPFKVLDAPGLQDDFYLSLMDWSSQNILSVGLEGCVYLWSAFTSQVTMSFDLSSDGNYVTSVAWNKQGNHLAVGTTYGGVQVWDIVVNKQIKMMQGHGGRVGTLAWNENVLSSGSQDTLILQRDMRTPSLVAERRLVGHQQEVCGLKWSPDNKYLASGGNDNCLYIWDLCCLSPVQKYTKHLAAVKAIAWSPHHRGILASGGGTHDGCIRFWNTLTRQPVECVDTGSQVTNLAWSEFSSELVSTHGHPKNNIHVWKYPRLTQLANLTGHSSRVLHLAVSPDGEAIATGGADENVRIWNVFSRPCSEKEHRSVLSLYSGIR</sequence>
<dbReference type="Proteomes" id="UP000235965">
    <property type="component" value="Unassembled WGS sequence"/>
</dbReference>
<comment type="similarity">
    <text evidence="1">Belongs to the WD repeat CDC20/Fizzy family.</text>
</comment>
<feature type="repeat" description="WD" evidence="5">
    <location>
        <begin position="173"/>
        <end position="214"/>
    </location>
</feature>
<keyword evidence="3" id="KW-0677">Repeat</keyword>
<dbReference type="Gene3D" id="2.130.10.10">
    <property type="entry name" value="YVTN repeat-like/Quinoprotein amine dehydrogenase"/>
    <property type="match status" value="1"/>
</dbReference>
<gene>
    <name evidence="7" type="primary">Fzr1_4</name>
    <name evidence="7" type="ORF">B7P43_G16160</name>
</gene>
<dbReference type="PANTHER" id="PTHR19918">
    <property type="entry name" value="CELL DIVISION CYCLE 20 CDC20 FIZZY -RELATED"/>
    <property type="match status" value="1"/>
</dbReference>